<proteinExistence type="predicted"/>
<name>A0ABT9KNB3_9ACTN</name>
<evidence type="ECO:0000313" key="1">
    <source>
        <dbReference type="EMBL" id="MDP9609917.1"/>
    </source>
</evidence>
<comment type="caution">
    <text evidence="1">The sequence shown here is derived from an EMBL/GenBank/DDBJ whole genome shotgun (WGS) entry which is preliminary data.</text>
</comment>
<protein>
    <submittedName>
        <fullName evidence="1">Uncharacterized protein</fullName>
    </submittedName>
</protein>
<reference evidence="1 2" key="1">
    <citation type="submission" date="2023-07" db="EMBL/GenBank/DDBJ databases">
        <title>Sequencing the genomes of 1000 actinobacteria strains.</title>
        <authorList>
            <person name="Klenk H.-P."/>
        </authorList>
    </citation>
    <scope>NUCLEOTIDE SEQUENCE [LARGE SCALE GENOMIC DNA]</scope>
    <source>
        <strain evidence="1 2">DSM 41600</strain>
    </source>
</reference>
<gene>
    <name evidence="1" type="ORF">JOF35_002194</name>
</gene>
<dbReference type="EMBL" id="JAURUE010000001">
    <property type="protein sequence ID" value="MDP9609917.1"/>
    <property type="molecule type" value="Genomic_DNA"/>
</dbReference>
<keyword evidence="2" id="KW-1185">Reference proteome</keyword>
<accession>A0ABT9KNB3</accession>
<dbReference type="RefSeq" id="WP_307110472.1">
    <property type="nucleotide sequence ID" value="NZ_JAURUE010000001.1"/>
</dbReference>
<evidence type="ECO:0000313" key="2">
    <source>
        <dbReference type="Proteomes" id="UP001234880"/>
    </source>
</evidence>
<sequence length="42" mass="4871">MAPQQTRYHPMAREAVRLLAQQYRRVGQEVRTLAAWMGQTVA</sequence>
<organism evidence="1 2">
    <name type="scientific">Streptomyces demainii</name>
    <dbReference type="NCBI Taxonomy" id="588122"/>
    <lineage>
        <taxon>Bacteria</taxon>
        <taxon>Bacillati</taxon>
        <taxon>Actinomycetota</taxon>
        <taxon>Actinomycetes</taxon>
        <taxon>Kitasatosporales</taxon>
        <taxon>Streptomycetaceae</taxon>
        <taxon>Streptomyces</taxon>
    </lineage>
</organism>
<dbReference type="Proteomes" id="UP001234880">
    <property type="component" value="Unassembled WGS sequence"/>
</dbReference>